<feature type="domain" description="Helix-turn-helix" evidence="1">
    <location>
        <begin position="13"/>
        <end position="60"/>
    </location>
</feature>
<gene>
    <name evidence="2" type="ORF">DCW38_04185</name>
</gene>
<sequence length="61" mass="7232">MAVSPKQIDENKLYNVLEVSEILNVTEQTVRKHLRYQLLKGKKIGKRWYIEGKEIKKFIEG</sequence>
<dbReference type="InterPro" id="IPR041657">
    <property type="entry name" value="HTH_17"/>
</dbReference>
<accession>A0A350H9Z5</accession>
<name>A0A350H9Z5_UNCW3</name>
<dbReference type="SUPFAM" id="SSF46955">
    <property type="entry name" value="Putative DNA-binding domain"/>
    <property type="match status" value="1"/>
</dbReference>
<evidence type="ECO:0000259" key="1">
    <source>
        <dbReference type="Pfam" id="PF12728"/>
    </source>
</evidence>
<proteinExistence type="predicted"/>
<evidence type="ECO:0000313" key="2">
    <source>
        <dbReference type="EMBL" id="HAV92361.1"/>
    </source>
</evidence>
<dbReference type="Pfam" id="PF12728">
    <property type="entry name" value="HTH_17"/>
    <property type="match status" value="1"/>
</dbReference>
<reference evidence="2 3" key="1">
    <citation type="journal article" date="2018" name="Nat. Biotechnol.">
        <title>A standardized bacterial taxonomy based on genome phylogeny substantially revises the tree of life.</title>
        <authorList>
            <person name="Parks D.H."/>
            <person name="Chuvochina M."/>
            <person name="Waite D.W."/>
            <person name="Rinke C."/>
            <person name="Skarshewski A."/>
            <person name="Chaumeil P.A."/>
            <person name="Hugenholtz P."/>
        </authorList>
    </citation>
    <scope>NUCLEOTIDE SEQUENCE [LARGE SCALE GENOMIC DNA]</scope>
    <source>
        <strain evidence="2">UBA9956</strain>
    </source>
</reference>
<dbReference type="EMBL" id="DMZY01000123">
    <property type="protein sequence ID" value="HAV92361.1"/>
    <property type="molecule type" value="Genomic_DNA"/>
</dbReference>
<comment type="caution">
    <text evidence="2">The sequence shown here is derived from an EMBL/GenBank/DDBJ whole genome shotgun (WGS) entry which is preliminary data.</text>
</comment>
<organism evidence="2 3">
    <name type="scientific">candidate division WOR-3 bacterium</name>
    <dbReference type="NCBI Taxonomy" id="2052148"/>
    <lineage>
        <taxon>Bacteria</taxon>
        <taxon>Bacteria division WOR-3</taxon>
    </lineage>
</organism>
<dbReference type="Proteomes" id="UP000264062">
    <property type="component" value="Unassembled WGS sequence"/>
</dbReference>
<protein>
    <recommendedName>
        <fullName evidence="1">Helix-turn-helix domain-containing protein</fullName>
    </recommendedName>
</protein>
<evidence type="ECO:0000313" key="3">
    <source>
        <dbReference type="Proteomes" id="UP000264062"/>
    </source>
</evidence>
<dbReference type="AlphaFoldDB" id="A0A350H9Z5"/>
<dbReference type="InterPro" id="IPR009061">
    <property type="entry name" value="DNA-bd_dom_put_sf"/>
</dbReference>